<comment type="caution">
    <text evidence="1">The sequence shown here is derived from an EMBL/GenBank/DDBJ whole genome shotgun (WGS) entry which is preliminary data.</text>
</comment>
<dbReference type="AlphaFoldDB" id="A0A4Z2HE68"/>
<dbReference type="EMBL" id="SRLO01000260">
    <property type="protein sequence ID" value="TNN64016.1"/>
    <property type="molecule type" value="Genomic_DNA"/>
</dbReference>
<gene>
    <name evidence="1" type="ORF">EYF80_025739</name>
</gene>
<proteinExistence type="predicted"/>
<evidence type="ECO:0000313" key="1">
    <source>
        <dbReference type="EMBL" id="TNN64016.1"/>
    </source>
</evidence>
<name>A0A4Z2HE68_9TELE</name>
<evidence type="ECO:0000313" key="2">
    <source>
        <dbReference type="Proteomes" id="UP000314294"/>
    </source>
</evidence>
<keyword evidence="2" id="KW-1185">Reference proteome</keyword>
<sequence length="130" mass="14305">MVGAARRMFMGIWEAMASRLCWKACCMRRCCSSARRAIFLSGPSPPVSSFSRSCSRVAALAKPATCWWPRASAMEGLVMMEGVIECPGEPCRPLRTPEAPAPRAERCILGGERMWGAVLGEGEKRKRLLL</sequence>
<protein>
    <submittedName>
        <fullName evidence="1">Uncharacterized protein</fullName>
    </submittedName>
</protein>
<accession>A0A4Z2HE68</accession>
<dbReference type="Proteomes" id="UP000314294">
    <property type="component" value="Unassembled WGS sequence"/>
</dbReference>
<organism evidence="1 2">
    <name type="scientific">Liparis tanakae</name>
    <name type="common">Tanaka's snailfish</name>
    <dbReference type="NCBI Taxonomy" id="230148"/>
    <lineage>
        <taxon>Eukaryota</taxon>
        <taxon>Metazoa</taxon>
        <taxon>Chordata</taxon>
        <taxon>Craniata</taxon>
        <taxon>Vertebrata</taxon>
        <taxon>Euteleostomi</taxon>
        <taxon>Actinopterygii</taxon>
        <taxon>Neopterygii</taxon>
        <taxon>Teleostei</taxon>
        <taxon>Neoteleostei</taxon>
        <taxon>Acanthomorphata</taxon>
        <taxon>Eupercaria</taxon>
        <taxon>Perciformes</taxon>
        <taxon>Cottioidei</taxon>
        <taxon>Cottales</taxon>
        <taxon>Liparidae</taxon>
        <taxon>Liparis</taxon>
    </lineage>
</organism>
<reference evidence="1 2" key="1">
    <citation type="submission" date="2019-03" db="EMBL/GenBank/DDBJ databases">
        <title>First draft genome of Liparis tanakae, snailfish: a comprehensive survey of snailfish specific genes.</title>
        <authorList>
            <person name="Kim W."/>
            <person name="Song I."/>
            <person name="Jeong J.-H."/>
            <person name="Kim D."/>
            <person name="Kim S."/>
            <person name="Ryu S."/>
            <person name="Song J.Y."/>
            <person name="Lee S.K."/>
        </authorList>
    </citation>
    <scope>NUCLEOTIDE SEQUENCE [LARGE SCALE GENOMIC DNA]</scope>
    <source>
        <tissue evidence="1">Muscle</tissue>
    </source>
</reference>